<dbReference type="Gene3D" id="1.10.287.70">
    <property type="match status" value="1"/>
</dbReference>
<dbReference type="GO" id="GO:0006813">
    <property type="term" value="P:potassium ion transport"/>
    <property type="evidence" value="ECO:0007669"/>
    <property type="project" value="InterPro"/>
</dbReference>
<dbReference type="Pfam" id="PF02254">
    <property type="entry name" value="TrkA_N"/>
    <property type="match status" value="2"/>
</dbReference>
<dbReference type="PROSITE" id="PS51201">
    <property type="entry name" value="RCK_N"/>
    <property type="match status" value="2"/>
</dbReference>
<feature type="domain" description="RCK N-terminal" evidence="3">
    <location>
        <begin position="123"/>
        <end position="245"/>
    </location>
</feature>
<dbReference type="Gene3D" id="3.40.50.720">
    <property type="entry name" value="NAD(P)-binding Rossmann-like Domain"/>
    <property type="match status" value="2"/>
</dbReference>
<evidence type="ECO:0000256" key="2">
    <source>
        <dbReference type="SAM" id="Phobius"/>
    </source>
</evidence>
<name>A0A1H2WD78_THIRO</name>
<proteinExistence type="predicted"/>
<dbReference type="Proteomes" id="UP000198816">
    <property type="component" value="Unassembled WGS sequence"/>
</dbReference>
<feature type="transmembrane region" description="Helical" evidence="2">
    <location>
        <begin position="47"/>
        <end position="64"/>
    </location>
</feature>
<keyword evidence="2" id="KW-0472">Membrane</keyword>
<comment type="subcellular location">
    <subcellularLocation>
        <location evidence="1">Cell membrane</location>
        <topology evidence="1">Multi-pass membrane protein</topology>
    </subcellularLocation>
</comment>
<reference evidence="5" key="1">
    <citation type="submission" date="2016-10" db="EMBL/GenBank/DDBJ databases">
        <authorList>
            <person name="Varghese N."/>
            <person name="Submissions S."/>
        </authorList>
    </citation>
    <scope>NUCLEOTIDE SEQUENCE [LARGE SCALE GENOMIC DNA]</scope>
    <source>
        <strain evidence="5">DSM 217</strain>
    </source>
</reference>
<dbReference type="EMBL" id="FNNZ01000008">
    <property type="protein sequence ID" value="SDW78633.1"/>
    <property type="molecule type" value="Genomic_DNA"/>
</dbReference>
<dbReference type="InterPro" id="IPR036291">
    <property type="entry name" value="NAD(P)-bd_dom_sf"/>
</dbReference>
<keyword evidence="2" id="KW-1133">Transmembrane helix</keyword>
<organism evidence="4 5">
    <name type="scientific">Thiocapsa roseopersicina</name>
    <dbReference type="NCBI Taxonomy" id="1058"/>
    <lineage>
        <taxon>Bacteria</taxon>
        <taxon>Pseudomonadati</taxon>
        <taxon>Pseudomonadota</taxon>
        <taxon>Gammaproteobacteria</taxon>
        <taxon>Chromatiales</taxon>
        <taxon>Chromatiaceae</taxon>
        <taxon>Thiocapsa</taxon>
    </lineage>
</organism>
<feature type="domain" description="RCK N-terminal" evidence="3">
    <location>
        <begin position="288"/>
        <end position="401"/>
    </location>
</feature>
<dbReference type="STRING" id="1058.SAMN05421783_108156"/>
<dbReference type="AlphaFoldDB" id="A0A1H2WD78"/>
<dbReference type="InterPro" id="IPR003148">
    <property type="entry name" value="RCK_N"/>
</dbReference>
<evidence type="ECO:0000256" key="1">
    <source>
        <dbReference type="ARBA" id="ARBA00004651"/>
    </source>
</evidence>
<keyword evidence="2" id="KW-0812">Transmembrane</keyword>
<dbReference type="SUPFAM" id="SSF81324">
    <property type="entry name" value="Voltage-gated potassium channels"/>
    <property type="match status" value="1"/>
</dbReference>
<gene>
    <name evidence="4" type="ORF">SAMN05421783_108156</name>
</gene>
<sequence>MDNVVYLIMRRMRAPLLVLIGTYAVAMAGMVLIPAQDAAGNPVPMGFFHAFYFVSYMSTTIGFGELPNAFTDAQRIWVSFSVFATVAVWLYAIGTLITLVQDTTFQRAITEARFRRRVRRLREPFFLVCGYGQTGTALVRSLTDRHRRAVAIDIDPERVNLLKLDNLREYVPALCADAREPSNLEAAGLQHPLCKGVVALTNVNETNLKIAIAAKLLHPEITVICRADSHEVEANMASFGTDHIYDPFDTFALDMAIAIQAPCLTLLSKWLAGYEDQALDAPIFPPAEGRWVICGFGRFGKAMYRHLSDQGLELSVIEAVPHKTGIPKEGVVYGRGTEAVTLEQAGIGDAVGLVAGTDSDADNLSIIMTALTLNRSLFVVARQNHRHNKILFERVGAQVVMMPSSIIADRIRVRLGTPLLAELTTLARYREDDWACELVSRVVALVDEHPPHVWEITIDENEAPALCAMDRRGKPVTVEQLSRDPRDRDRALPLIVLLRMDDDERELLPAADVRVRSGDRLLLCGRADASRSLAWTLRNLNVLEYVLTGNAAPGGLFWRWLARRRARAASGT</sequence>
<feature type="transmembrane region" description="Helical" evidence="2">
    <location>
        <begin position="76"/>
        <end position="100"/>
    </location>
</feature>
<evidence type="ECO:0000313" key="5">
    <source>
        <dbReference type="Proteomes" id="UP000198816"/>
    </source>
</evidence>
<feature type="transmembrane region" description="Helical" evidence="2">
    <location>
        <begin position="16"/>
        <end position="35"/>
    </location>
</feature>
<dbReference type="OrthoDB" id="9781411at2"/>
<dbReference type="PANTHER" id="PTHR43833">
    <property type="entry name" value="POTASSIUM CHANNEL PROTEIN 2-RELATED-RELATED"/>
    <property type="match status" value="1"/>
</dbReference>
<evidence type="ECO:0000259" key="3">
    <source>
        <dbReference type="PROSITE" id="PS51201"/>
    </source>
</evidence>
<keyword evidence="5" id="KW-1185">Reference proteome</keyword>
<protein>
    <submittedName>
        <fullName evidence="4">Trk K+ transport system, NAD-binding component</fullName>
    </submittedName>
</protein>
<dbReference type="InterPro" id="IPR050721">
    <property type="entry name" value="Trk_Ktr_HKT_K-transport"/>
</dbReference>
<dbReference type="Pfam" id="PF07885">
    <property type="entry name" value="Ion_trans_2"/>
    <property type="match status" value="1"/>
</dbReference>
<dbReference type="GO" id="GO:0005886">
    <property type="term" value="C:plasma membrane"/>
    <property type="evidence" value="ECO:0007669"/>
    <property type="project" value="UniProtKB-SubCell"/>
</dbReference>
<dbReference type="InterPro" id="IPR013099">
    <property type="entry name" value="K_chnl_dom"/>
</dbReference>
<evidence type="ECO:0000313" key="4">
    <source>
        <dbReference type="EMBL" id="SDW78633.1"/>
    </source>
</evidence>
<dbReference type="RefSeq" id="WP_093031268.1">
    <property type="nucleotide sequence ID" value="NZ_FNNZ01000008.1"/>
</dbReference>
<dbReference type="SUPFAM" id="SSF51735">
    <property type="entry name" value="NAD(P)-binding Rossmann-fold domains"/>
    <property type="match status" value="2"/>
</dbReference>
<accession>A0A1H2WD78</accession>